<name>A0ACB9F310_CICIN</name>
<protein>
    <submittedName>
        <fullName evidence="1">Uncharacterized protein</fullName>
    </submittedName>
</protein>
<keyword evidence="2" id="KW-1185">Reference proteome</keyword>
<gene>
    <name evidence="1" type="ORF">L2E82_15515</name>
</gene>
<organism evidence="1 2">
    <name type="scientific">Cichorium intybus</name>
    <name type="common">Chicory</name>
    <dbReference type="NCBI Taxonomy" id="13427"/>
    <lineage>
        <taxon>Eukaryota</taxon>
        <taxon>Viridiplantae</taxon>
        <taxon>Streptophyta</taxon>
        <taxon>Embryophyta</taxon>
        <taxon>Tracheophyta</taxon>
        <taxon>Spermatophyta</taxon>
        <taxon>Magnoliopsida</taxon>
        <taxon>eudicotyledons</taxon>
        <taxon>Gunneridae</taxon>
        <taxon>Pentapetalae</taxon>
        <taxon>asterids</taxon>
        <taxon>campanulids</taxon>
        <taxon>Asterales</taxon>
        <taxon>Asteraceae</taxon>
        <taxon>Cichorioideae</taxon>
        <taxon>Cichorieae</taxon>
        <taxon>Cichoriinae</taxon>
        <taxon>Cichorium</taxon>
    </lineage>
</organism>
<comment type="caution">
    <text evidence="1">The sequence shown here is derived from an EMBL/GenBank/DDBJ whole genome shotgun (WGS) entry which is preliminary data.</text>
</comment>
<evidence type="ECO:0000313" key="1">
    <source>
        <dbReference type="EMBL" id="KAI3765480.1"/>
    </source>
</evidence>
<accession>A0ACB9F310</accession>
<evidence type="ECO:0000313" key="2">
    <source>
        <dbReference type="Proteomes" id="UP001055811"/>
    </source>
</evidence>
<reference evidence="2" key="1">
    <citation type="journal article" date="2022" name="Mol. Ecol. Resour.">
        <title>The genomes of chicory, endive, great burdock and yacon provide insights into Asteraceae palaeo-polyploidization history and plant inulin production.</title>
        <authorList>
            <person name="Fan W."/>
            <person name="Wang S."/>
            <person name="Wang H."/>
            <person name="Wang A."/>
            <person name="Jiang F."/>
            <person name="Liu H."/>
            <person name="Zhao H."/>
            <person name="Xu D."/>
            <person name="Zhang Y."/>
        </authorList>
    </citation>
    <scope>NUCLEOTIDE SEQUENCE [LARGE SCALE GENOMIC DNA]</scope>
    <source>
        <strain evidence="2">cv. Punajuju</strain>
    </source>
</reference>
<dbReference type="Proteomes" id="UP001055811">
    <property type="component" value="Linkage Group LG03"/>
</dbReference>
<reference evidence="1 2" key="2">
    <citation type="journal article" date="2022" name="Mol. Ecol. Resour.">
        <title>The genomes of chicory, endive, great burdock and yacon provide insights into Asteraceae paleo-polyploidization history and plant inulin production.</title>
        <authorList>
            <person name="Fan W."/>
            <person name="Wang S."/>
            <person name="Wang H."/>
            <person name="Wang A."/>
            <person name="Jiang F."/>
            <person name="Liu H."/>
            <person name="Zhao H."/>
            <person name="Xu D."/>
            <person name="Zhang Y."/>
        </authorList>
    </citation>
    <scope>NUCLEOTIDE SEQUENCE [LARGE SCALE GENOMIC DNA]</scope>
    <source>
        <strain evidence="2">cv. Punajuju</strain>
        <tissue evidence="1">Leaves</tissue>
    </source>
</reference>
<sequence>MIKFTILPSEHLELVNPNNNTIALNVISLSVPSLHSFSHSHTLSLSLALSLSLCRLAKHDMSMDMLEFICGWRKASKCKKLIRKIRCRLNLLKNKRCCMARQLRNDVAQLIKIGDYQSAFNRVDQIYKDECIVAVYDLLALFCEFISSQLSYIRRNKDCPNDIKEAISSLIFASARCGDVPELIHIRKLFRDRYGEQLEATALELRCGNLVNSEIREKLSITKVSNEVKYKLVEEITTTVLQTGPLALEFASEMHQQATKSNANEDVQGTGKDRIAHVDFEYTTGDNDRPIIDRVDAESSSEKSTTDLPQEIVYLDDIEEFPSPLNGESGKDQRVFVFRSSAVVPVVDSRKQHQFIDFDIEKSEGLRIKTKGSRKSRKRSVSSVLECSSYYDDTSGRRRASHDNRKGSGMHPDISTPLSGHENLFVKQIGELGICSRTMTMPSKRSTKCQDENVVARSLSFPVQPSSPHVHPKLPDYDELAAKFMALKKENLQKQK</sequence>
<dbReference type="EMBL" id="CM042011">
    <property type="protein sequence ID" value="KAI3765480.1"/>
    <property type="molecule type" value="Genomic_DNA"/>
</dbReference>
<proteinExistence type="predicted"/>